<dbReference type="EMBL" id="BLAL01000034">
    <property type="protein sequence ID" value="GES77921.1"/>
    <property type="molecule type" value="Genomic_DNA"/>
</dbReference>
<dbReference type="Proteomes" id="UP000247702">
    <property type="component" value="Unassembled WGS sequence"/>
</dbReference>
<sequence>MNILEDSEDSNYPTCTQCSQKILNYSIQLCRRQFLFHSQKSIINNNNIFINEVIDSMTSGNYILDEFIINTQINSKYCDDFIEWIPHSNLENVKHLTNGGNSVVYYGTWNLLLNMSFVSLINVALKIIKDSDIKDILNELQIHHKCRNPRVIPFYGITKSPEGNDYAMVIKHAEYGDLREYIRTFYPKLTWTDRAKILIELSEALNSLHQKNLVHRDFHCKNILIDKDVKVFISDFGLCQPIDSEIVSDSIEGVLPYIAPEVLRYNPYTKQSEVYSISMIMWELTSNEPPFSYWHHDVGLVFAILDEMRPEIIEGTPDCYVKIMQQCWNSDPLQRPDASLLPKLFEEMMELCKLIDIINNNTAQNITNHCLLLPQPNAVTDSENIELLGYDTKAFEYTQDIPLDDCSAIEDRISVTNEANIAVATATSSDNNYSVLAPCTNNSDSDHLASFSLSEPATITLSDNNCSK</sequence>
<feature type="domain" description="Protein kinase" evidence="5">
    <location>
        <begin position="90"/>
        <end position="349"/>
    </location>
</feature>
<dbReference type="InterPro" id="IPR051681">
    <property type="entry name" value="Ser/Thr_Kinases-Pseudokinases"/>
</dbReference>
<keyword evidence="3 7" id="KW-0418">Kinase</keyword>
<dbReference type="Pfam" id="PF07714">
    <property type="entry name" value="PK_Tyr_Ser-Thr"/>
    <property type="match status" value="1"/>
</dbReference>
<reference evidence="7" key="2">
    <citation type="submission" date="2019-10" db="EMBL/GenBank/DDBJ databases">
        <title>Conservation and host-specific expression of non-tandemly repeated heterogenous ribosome RNA gene in arbuscular mycorrhizal fungi.</title>
        <authorList>
            <person name="Maeda T."/>
            <person name="Kobayashi Y."/>
            <person name="Nakagawa T."/>
            <person name="Ezawa T."/>
            <person name="Yamaguchi K."/>
            <person name="Bino T."/>
            <person name="Nishimoto Y."/>
            <person name="Shigenobu S."/>
            <person name="Kawaguchi M."/>
        </authorList>
    </citation>
    <scope>NUCLEOTIDE SEQUENCE</scope>
    <source>
        <strain evidence="7">HR1</strain>
    </source>
</reference>
<gene>
    <name evidence="7" type="ORF">RCL2_000525000</name>
    <name evidence="6" type="ORF">RclHR1_01060017</name>
</gene>
<evidence type="ECO:0000259" key="5">
    <source>
        <dbReference type="PROSITE" id="PS50011"/>
    </source>
</evidence>
<dbReference type="SUPFAM" id="SSF56112">
    <property type="entry name" value="Protein kinase-like (PK-like)"/>
    <property type="match status" value="1"/>
</dbReference>
<name>A0A2Z6Q203_9GLOM</name>
<dbReference type="GO" id="GO:0005524">
    <property type="term" value="F:ATP binding"/>
    <property type="evidence" value="ECO:0007669"/>
    <property type="project" value="UniProtKB-KW"/>
</dbReference>
<evidence type="ECO:0000313" key="7">
    <source>
        <dbReference type="EMBL" id="GES77921.1"/>
    </source>
</evidence>
<reference evidence="6 8" key="1">
    <citation type="submission" date="2017-11" db="EMBL/GenBank/DDBJ databases">
        <title>The genome of Rhizophagus clarus HR1 reveals common genetic basis of auxotrophy among arbuscular mycorrhizal fungi.</title>
        <authorList>
            <person name="Kobayashi Y."/>
        </authorList>
    </citation>
    <scope>NUCLEOTIDE SEQUENCE [LARGE SCALE GENOMIC DNA]</scope>
    <source>
        <strain evidence="6 8">HR1</strain>
    </source>
</reference>
<evidence type="ECO:0000256" key="1">
    <source>
        <dbReference type="ARBA" id="ARBA00022679"/>
    </source>
</evidence>
<dbReference type="PROSITE" id="PS50011">
    <property type="entry name" value="PROTEIN_KINASE_DOM"/>
    <property type="match status" value="1"/>
</dbReference>
<evidence type="ECO:0000256" key="3">
    <source>
        <dbReference type="ARBA" id="ARBA00022777"/>
    </source>
</evidence>
<comment type="caution">
    <text evidence="6">The sequence shown here is derived from an EMBL/GenBank/DDBJ whole genome shotgun (WGS) entry which is preliminary data.</text>
</comment>
<evidence type="ECO:0000313" key="6">
    <source>
        <dbReference type="EMBL" id="GBB83953.1"/>
    </source>
</evidence>
<dbReference type="Proteomes" id="UP000615446">
    <property type="component" value="Unassembled WGS sequence"/>
</dbReference>
<organism evidence="6 8">
    <name type="scientific">Rhizophagus clarus</name>
    <dbReference type="NCBI Taxonomy" id="94130"/>
    <lineage>
        <taxon>Eukaryota</taxon>
        <taxon>Fungi</taxon>
        <taxon>Fungi incertae sedis</taxon>
        <taxon>Mucoromycota</taxon>
        <taxon>Glomeromycotina</taxon>
        <taxon>Glomeromycetes</taxon>
        <taxon>Glomerales</taxon>
        <taxon>Glomeraceae</taxon>
        <taxon>Rhizophagus</taxon>
    </lineage>
</organism>
<dbReference type="PANTHER" id="PTHR44329:SF288">
    <property type="entry name" value="MITOGEN-ACTIVATED PROTEIN KINASE KINASE KINASE 20"/>
    <property type="match status" value="1"/>
</dbReference>
<dbReference type="InterPro" id="IPR000719">
    <property type="entry name" value="Prot_kinase_dom"/>
</dbReference>
<proteinExistence type="predicted"/>
<dbReference type="PRINTS" id="PR00109">
    <property type="entry name" value="TYRKINASE"/>
</dbReference>
<keyword evidence="1" id="KW-0808">Transferase</keyword>
<dbReference type="Gene3D" id="1.10.510.10">
    <property type="entry name" value="Transferase(Phosphotransferase) domain 1"/>
    <property type="match status" value="1"/>
</dbReference>
<evidence type="ECO:0000256" key="2">
    <source>
        <dbReference type="ARBA" id="ARBA00022741"/>
    </source>
</evidence>
<accession>A0A2Z6Q203</accession>
<dbReference type="AlphaFoldDB" id="A0A2Z6Q203"/>
<protein>
    <submittedName>
        <fullName evidence="7">Kinase-like domain-containing protein</fullName>
    </submittedName>
</protein>
<dbReference type="InterPro" id="IPR011009">
    <property type="entry name" value="Kinase-like_dom_sf"/>
</dbReference>
<dbReference type="InterPro" id="IPR001245">
    <property type="entry name" value="Ser-Thr/Tyr_kinase_cat_dom"/>
</dbReference>
<keyword evidence="4" id="KW-0067">ATP-binding</keyword>
<evidence type="ECO:0000313" key="8">
    <source>
        <dbReference type="Proteomes" id="UP000247702"/>
    </source>
</evidence>
<dbReference type="EMBL" id="BEXD01000069">
    <property type="protein sequence ID" value="GBB83953.1"/>
    <property type="molecule type" value="Genomic_DNA"/>
</dbReference>
<keyword evidence="2" id="KW-0547">Nucleotide-binding</keyword>
<keyword evidence="8" id="KW-1185">Reference proteome</keyword>
<dbReference type="GO" id="GO:0004674">
    <property type="term" value="F:protein serine/threonine kinase activity"/>
    <property type="evidence" value="ECO:0007669"/>
    <property type="project" value="TreeGrafter"/>
</dbReference>
<evidence type="ECO:0000256" key="4">
    <source>
        <dbReference type="ARBA" id="ARBA00022840"/>
    </source>
</evidence>
<dbReference type="PANTHER" id="PTHR44329">
    <property type="entry name" value="SERINE/THREONINE-PROTEIN KINASE TNNI3K-RELATED"/>
    <property type="match status" value="1"/>
</dbReference>
<dbReference type="OrthoDB" id="6718656at2759"/>